<organism evidence="3 4">
    <name type="scientific">Streptococcus suis</name>
    <dbReference type="NCBI Taxonomy" id="1307"/>
    <lineage>
        <taxon>Bacteria</taxon>
        <taxon>Bacillati</taxon>
        <taxon>Bacillota</taxon>
        <taxon>Bacilli</taxon>
        <taxon>Lactobacillales</taxon>
        <taxon>Streptococcaceae</taxon>
        <taxon>Streptococcus</taxon>
    </lineage>
</organism>
<evidence type="ECO:0000313" key="3">
    <source>
        <dbReference type="EMBL" id="CYV06834.1"/>
    </source>
</evidence>
<keyword evidence="3" id="KW-0067">ATP-binding</keyword>
<reference evidence="3 4" key="1">
    <citation type="submission" date="2016-02" db="EMBL/GenBank/DDBJ databases">
        <authorList>
            <consortium name="Pathogen Informatics"/>
        </authorList>
    </citation>
    <scope>NUCLEOTIDE SEQUENCE [LARGE SCALE GENOMIC DNA]</scope>
    <source>
        <strain evidence="3 4">LSS64</strain>
    </source>
</reference>
<dbReference type="AlphaFoldDB" id="A0A0Z8GXR2"/>
<evidence type="ECO:0000256" key="1">
    <source>
        <dbReference type="SAM" id="Coils"/>
    </source>
</evidence>
<feature type="coiled-coil region" evidence="1">
    <location>
        <begin position="723"/>
        <end position="753"/>
    </location>
</feature>
<proteinExistence type="predicted"/>
<evidence type="ECO:0000313" key="4">
    <source>
        <dbReference type="Proteomes" id="UP000074850"/>
    </source>
</evidence>
<dbReference type="EMBL" id="FIHM01000001">
    <property type="protein sequence ID" value="CYV06834.1"/>
    <property type="molecule type" value="Genomic_DNA"/>
</dbReference>
<keyword evidence="3" id="KW-0547">Nucleotide-binding</keyword>
<dbReference type="GO" id="GO:0006302">
    <property type="term" value="P:double-strand break repair"/>
    <property type="evidence" value="ECO:0007669"/>
    <property type="project" value="TreeGrafter"/>
</dbReference>
<dbReference type="Pfam" id="PF13304">
    <property type="entry name" value="AAA_21"/>
    <property type="match status" value="1"/>
</dbReference>
<dbReference type="GO" id="GO:0016887">
    <property type="term" value="F:ATP hydrolysis activity"/>
    <property type="evidence" value="ECO:0007669"/>
    <property type="project" value="InterPro"/>
</dbReference>
<dbReference type="Gene3D" id="3.40.50.300">
    <property type="entry name" value="P-loop containing nucleotide triphosphate hydrolases"/>
    <property type="match status" value="1"/>
</dbReference>
<keyword evidence="1" id="KW-0175">Coiled coil</keyword>
<name>A0A0Z8GXR2_STRSU</name>
<dbReference type="InterPro" id="IPR003959">
    <property type="entry name" value="ATPase_AAA_core"/>
</dbReference>
<dbReference type="PANTHER" id="PTHR32182">
    <property type="entry name" value="DNA REPLICATION AND REPAIR PROTEIN RECF"/>
    <property type="match status" value="1"/>
</dbReference>
<dbReference type="RefSeq" id="WP_043029189.1">
    <property type="nucleotide sequence ID" value="NZ_CEFC01000035.1"/>
</dbReference>
<feature type="coiled-coil region" evidence="1">
    <location>
        <begin position="381"/>
        <end position="408"/>
    </location>
</feature>
<dbReference type="GO" id="GO:0000731">
    <property type="term" value="P:DNA synthesis involved in DNA repair"/>
    <property type="evidence" value="ECO:0007669"/>
    <property type="project" value="TreeGrafter"/>
</dbReference>
<dbReference type="SUPFAM" id="SSF52540">
    <property type="entry name" value="P-loop containing nucleoside triphosphate hydrolases"/>
    <property type="match status" value="1"/>
</dbReference>
<evidence type="ECO:0000259" key="2">
    <source>
        <dbReference type="Pfam" id="PF13304"/>
    </source>
</evidence>
<dbReference type="PANTHER" id="PTHR32182:SF22">
    <property type="entry name" value="ATP-DEPENDENT ENDONUCLEASE, OLD FAMILY-RELATED"/>
    <property type="match status" value="1"/>
</dbReference>
<protein>
    <submittedName>
        <fullName evidence="3">Predicted ATP-binding protein involved in virulence</fullName>
    </submittedName>
</protein>
<gene>
    <name evidence="3" type="ORF">ERS132426_00049</name>
</gene>
<dbReference type="GO" id="GO:0005524">
    <property type="term" value="F:ATP binding"/>
    <property type="evidence" value="ECO:0007669"/>
    <property type="project" value="UniProtKB-KW"/>
</dbReference>
<dbReference type="InterPro" id="IPR027417">
    <property type="entry name" value="P-loop_NTPase"/>
</dbReference>
<feature type="domain" description="ATPase AAA-type core" evidence="2">
    <location>
        <begin position="478"/>
        <end position="610"/>
    </location>
</feature>
<accession>A0A0Z8GXR2</accession>
<sequence length="753" mass="88380">MVDENKIILVALIEQTYGISTEPIFKIINFLPDFKVKKIHENGLHKKNSQGQYCFDIIHKDVFQIPYVGDIKNLSVIVGENGSGKTTIINQILRGGKGKSQIYLIFKQNDKFWTYPDLAQESISIPHCSTHPYIIKFSNAKEFPSGDIYIRSGAIDASNYKNIIGFDKNDKNIIGFDKNDKIIILKETINQIKFVEKFKHKIIEFVDYTQKGVNVTFEGNKLPNMSNQLLYLDKIEKLTNKIDRDFINHKVVEYFSILINYIIDIEYSEKNRSQIKYEELLNLHLNFRNNKNIQNQYQSIGIDSDRFLPYDYSIGGLRNDVSDIQLNDSNIKQWIEIWHTLYIINLYFNYVVKSKVGRDNKYHEEISTMLKELEQKLQYNFNFSTNEIDELKKQIEQIKVSYKELENGLFDQSTSYTQSLKKWDQVWQKIKAPCFRVAKAISYTSYFELTEHGYFVKHKLIPDRVWTKLKDNGIPSSEIERLKDIEELLYKLHEINTDFKILSEIISTISEISIPELEESLQFRWIGLSSGELGLLRSFASLYSAKLALQRKTPRGIDQENFLILLDEVDLGMHPEWQRKWVSTALPIIEKIFDNKHLQIIITTHSPIFLSDIYKENIIYLSKENTEYENNKFNKTFGQNIYTLYKNSFFLNRLMGEYAYKSIEDTFEYLNFKINSDSKGIRPESLFKELSDNLQKKTAQKIIESVGEPIIANQLQELFNRAFLENKDEIEEIKDKIAKLQEQLKQLEEDNSK</sequence>
<dbReference type="Proteomes" id="UP000074850">
    <property type="component" value="Unassembled WGS sequence"/>
</dbReference>